<evidence type="ECO:0000313" key="2">
    <source>
        <dbReference type="EMBL" id="KFG39847.1"/>
    </source>
</evidence>
<feature type="compositionally biased region" description="Pro residues" evidence="1">
    <location>
        <begin position="9"/>
        <end position="19"/>
    </location>
</feature>
<comment type="caution">
    <text evidence="2">The sequence shown here is derived from an EMBL/GenBank/DDBJ whole genome shotgun (WGS) entry which is preliminary data.</text>
</comment>
<feature type="non-terminal residue" evidence="2">
    <location>
        <position position="1"/>
    </location>
</feature>
<organism evidence="2 3">
    <name type="scientific">Toxoplasma gondii GAB2-2007-GAL-DOM2</name>
    <dbReference type="NCBI Taxonomy" id="1130820"/>
    <lineage>
        <taxon>Eukaryota</taxon>
        <taxon>Sar</taxon>
        <taxon>Alveolata</taxon>
        <taxon>Apicomplexa</taxon>
        <taxon>Conoidasida</taxon>
        <taxon>Coccidia</taxon>
        <taxon>Eucoccidiorida</taxon>
        <taxon>Eimeriorina</taxon>
        <taxon>Sarcocystidae</taxon>
        <taxon>Toxoplasma</taxon>
    </lineage>
</organism>
<feature type="compositionally biased region" description="Basic and acidic residues" evidence="1">
    <location>
        <begin position="43"/>
        <end position="53"/>
    </location>
</feature>
<dbReference type="AlphaFoldDB" id="A0A086K629"/>
<reference evidence="2 3" key="1">
    <citation type="submission" date="2014-02" db="EMBL/GenBank/DDBJ databases">
        <authorList>
            <person name="Sibley D."/>
            <person name="Venepally P."/>
            <person name="Karamycheva S."/>
            <person name="Hadjithomas M."/>
            <person name="Khan A."/>
            <person name="Brunk B."/>
            <person name="Roos D."/>
            <person name="Caler E."/>
            <person name="Lorenzi H."/>
        </authorList>
    </citation>
    <scope>NUCLEOTIDE SEQUENCE [LARGE SCALE GENOMIC DNA]</scope>
    <source>
        <strain evidence="2 3">GAB2-2007-GAL-DOM2</strain>
    </source>
</reference>
<name>A0A086K629_TOXGO</name>
<accession>A0A086K629</accession>
<dbReference type="Proteomes" id="UP000028837">
    <property type="component" value="Unassembled WGS sequence"/>
</dbReference>
<dbReference type="VEuPathDB" id="ToxoDB:TGDOM2_399480"/>
<protein>
    <submittedName>
        <fullName evidence="2">Uncharacterized protein</fullName>
    </submittedName>
</protein>
<evidence type="ECO:0000256" key="1">
    <source>
        <dbReference type="SAM" id="MobiDB-lite"/>
    </source>
</evidence>
<proteinExistence type="predicted"/>
<sequence>PLSSAQTQRPPPYQIPHPQTPLLSPQSRTHLAPFRHLSPAPETPRKSRQERRATASPAPQPLSSAQTQRPPPYQIPHPQTPLFSPQSRTRLAPFGHLWSPAATSRTSPPERRATESPAPQPLSSAQTQLPPPYQIPHPQTAQLP</sequence>
<feature type="region of interest" description="Disordered" evidence="1">
    <location>
        <begin position="1"/>
        <end position="144"/>
    </location>
</feature>
<feature type="non-terminal residue" evidence="2">
    <location>
        <position position="144"/>
    </location>
</feature>
<feature type="compositionally biased region" description="Pro residues" evidence="1">
    <location>
        <begin position="69"/>
        <end position="79"/>
    </location>
</feature>
<gene>
    <name evidence="2" type="ORF">TGDOM2_399480</name>
</gene>
<evidence type="ECO:0000313" key="3">
    <source>
        <dbReference type="Proteomes" id="UP000028837"/>
    </source>
</evidence>
<dbReference type="EMBL" id="AHZU02000814">
    <property type="protein sequence ID" value="KFG39847.1"/>
    <property type="molecule type" value="Genomic_DNA"/>
</dbReference>